<dbReference type="PANTHER" id="PTHR43330">
    <property type="entry name" value="METHIONINE AMINOPEPTIDASE"/>
    <property type="match status" value="1"/>
</dbReference>
<dbReference type="GO" id="GO:0005829">
    <property type="term" value="C:cytosol"/>
    <property type="evidence" value="ECO:0007669"/>
    <property type="project" value="TreeGrafter"/>
</dbReference>
<dbReference type="Gene3D" id="3.90.230.10">
    <property type="entry name" value="Creatinase/methionine aminopeptidase superfamily"/>
    <property type="match status" value="1"/>
</dbReference>
<dbReference type="PRINTS" id="PR00599">
    <property type="entry name" value="MAPEPTIDASE"/>
</dbReference>
<feature type="binding site" evidence="6">
    <location>
        <position position="105"/>
    </location>
    <ligand>
        <name>a divalent metal cation</name>
        <dbReference type="ChEBI" id="CHEBI:60240"/>
        <label>1</label>
    </ligand>
</feature>
<protein>
    <recommendedName>
        <fullName evidence="6 7">Methionine aminopeptidase</fullName>
        <shortName evidence="6">MAP</shortName>
        <shortName evidence="6">MetAP</shortName>
        <ecNumber evidence="6 7">3.4.11.18</ecNumber>
    </recommendedName>
    <alternativeName>
        <fullName evidence="6">Peptidase M</fullName>
    </alternativeName>
</protein>
<feature type="binding site" evidence="6">
    <location>
        <position position="168"/>
    </location>
    <ligand>
        <name>a divalent metal cation</name>
        <dbReference type="ChEBI" id="CHEBI:60240"/>
        <label>2</label>
        <note>catalytic</note>
    </ligand>
</feature>
<dbReference type="HAMAP" id="MF_01974">
    <property type="entry name" value="MetAP_1"/>
    <property type="match status" value="1"/>
</dbReference>
<comment type="function">
    <text evidence="1 6">Removes the N-terminal methionine from nascent proteins. The N-terminal methionine is often cleaved when the second residue in the primary sequence is small and uncharged (Met-Ala-, Cys, Gly, Pro, Ser, Thr, or Val). Requires deformylation of the N(alpha)-formylated initiator methionine before it can be hydrolyzed.</text>
</comment>
<evidence type="ECO:0000256" key="5">
    <source>
        <dbReference type="ARBA" id="ARBA00022801"/>
    </source>
</evidence>
<dbReference type="GO" id="GO:0006508">
    <property type="term" value="P:proteolysis"/>
    <property type="evidence" value="ECO:0007669"/>
    <property type="project" value="UniProtKB-KW"/>
</dbReference>
<accession>A0A1T4P711</accession>
<feature type="binding site" evidence="6">
    <location>
        <position position="175"/>
    </location>
    <ligand>
        <name>substrate</name>
    </ligand>
</feature>
<keyword evidence="4 6" id="KW-0479">Metal-binding</keyword>
<evidence type="ECO:0000259" key="8">
    <source>
        <dbReference type="Pfam" id="PF00557"/>
    </source>
</evidence>
<keyword evidence="5 6" id="KW-0378">Hydrolase</keyword>
<dbReference type="InterPro" id="IPR036005">
    <property type="entry name" value="Creatinase/aminopeptidase-like"/>
</dbReference>
<evidence type="ECO:0000256" key="7">
    <source>
        <dbReference type="RuleBase" id="RU003653"/>
    </source>
</evidence>
<feature type="binding site" evidence="6">
    <location>
        <position position="232"/>
    </location>
    <ligand>
        <name>a divalent metal cation</name>
        <dbReference type="ChEBI" id="CHEBI:60240"/>
        <label>1</label>
    </ligand>
</feature>
<organism evidence="9 10">
    <name type="scientific">Trichlorobacter thiogenes</name>
    <dbReference type="NCBI Taxonomy" id="115783"/>
    <lineage>
        <taxon>Bacteria</taxon>
        <taxon>Pseudomonadati</taxon>
        <taxon>Thermodesulfobacteriota</taxon>
        <taxon>Desulfuromonadia</taxon>
        <taxon>Geobacterales</taxon>
        <taxon>Geobacteraceae</taxon>
        <taxon>Trichlorobacter</taxon>
    </lineage>
</organism>
<evidence type="ECO:0000313" key="10">
    <source>
        <dbReference type="Proteomes" id="UP000190102"/>
    </source>
</evidence>
<dbReference type="OrthoDB" id="9802055at2"/>
<dbReference type="EC" id="3.4.11.18" evidence="6 7"/>
<dbReference type="EMBL" id="FUWR01000009">
    <property type="protein sequence ID" value="SJZ87294.1"/>
    <property type="molecule type" value="Genomic_DNA"/>
</dbReference>
<evidence type="ECO:0000256" key="1">
    <source>
        <dbReference type="ARBA" id="ARBA00002521"/>
    </source>
</evidence>
<sequence>MIVLKSLREIERMRVPCQIVAEVLALLKEKAVPGVSTLDLEEIALKETKKRKAIPAFKGYAGFPFALCCSPNDRVIHGMPNSIPLKDGDILSVDFGVLYDEFYGDAAVTIPVAAVSSEATKLLKVTEESLYKGIDQAISGGRLFDISCAVQTHVENAGYSVVRDFVGHGIGKKLHEEPQVPNYGVAGRGVQLKPGMVLAIEPMVNIGSFAVKVLDDGWTTVTADGSLSAHFEHTVAITSNGPDILTRL</sequence>
<comment type="similarity">
    <text evidence="6">Belongs to the peptidase M24A family. Methionine aminopeptidase type 1 subfamily.</text>
</comment>
<evidence type="ECO:0000256" key="4">
    <source>
        <dbReference type="ARBA" id="ARBA00022723"/>
    </source>
</evidence>
<dbReference type="Pfam" id="PF00557">
    <property type="entry name" value="Peptidase_M24"/>
    <property type="match status" value="1"/>
</dbReference>
<feature type="domain" description="Peptidase M24" evidence="8">
    <location>
        <begin position="11"/>
        <end position="238"/>
    </location>
</feature>
<evidence type="ECO:0000256" key="2">
    <source>
        <dbReference type="ARBA" id="ARBA00022438"/>
    </source>
</evidence>
<proteinExistence type="inferred from homology"/>
<gene>
    <name evidence="6" type="primary">map</name>
    <name evidence="9" type="ORF">SAMN02745119_01861</name>
</gene>
<comment type="catalytic activity">
    <reaction evidence="6 7">
        <text>Release of N-terminal amino acids, preferentially methionine, from peptides and arylamides.</text>
        <dbReference type="EC" id="3.4.11.18"/>
    </reaction>
</comment>
<dbReference type="PANTHER" id="PTHR43330:SF27">
    <property type="entry name" value="METHIONINE AMINOPEPTIDASE"/>
    <property type="match status" value="1"/>
</dbReference>
<keyword evidence="3 6" id="KW-0645">Protease</keyword>
<feature type="binding site" evidence="6">
    <location>
        <position position="77"/>
    </location>
    <ligand>
        <name>substrate</name>
    </ligand>
</feature>
<dbReference type="InterPro" id="IPR001714">
    <property type="entry name" value="Pept_M24_MAP"/>
</dbReference>
<dbReference type="AlphaFoldDB" id="A0A1T4P711"/>
<keyword evidence="10" id="KW-1185">Reference proteome</keyword>
<reference evidence="10" key="1">
    <citation type="submission" date="2017-02" db="EMBL/GenBank/DDBJ databases">
        <authorList>
            <person name="Varghese N."/>
            <person name="Submissions S."/>
        </authorList>
    </citation>
    <scope>NUCLEOTIDE SEQUENCE [LARGE SCALE GENOMIC DNA]</scope>
    <source>
        <strain evidence="10">ATCC BAA-34</strain>
    </source>
</reference>
<dbReference type="InterPro" id="IPR002467">
    <property type="entry name" value="Pept_M24A_MAP1"/>
</dbReference>
<comment type="cofactor">
    <cofactor evidence="6">
        <name>Co(2+)</name>
        <dbReference type="ChEBI" id="CHEBI:48828"/>
    </cofactor>
    <cofactor evidence="6">
        <name>Zn(2+)</name>
        <dbReference type="ChEBI" id="CHEBI:29105"/>
    </cofactor>
    <cofactor evidence="6">
        <name>Mn(2+)</name>
        <dbReference type="ChEBI" id="CHEBI:29035"/>
    </cofactor>
    <cofactor evidence="6">
        <name>Fe(2+)</name>
        <dbReference type="ChEBI" id="CHEBI:29033"/>
    </cofactor>
    <text evidence="6">Binds 2 divalent metal cations per subunit. Has a high-affinity and a low affinity metal-binding site. The true nature of the physiological cofactor is under debate. The enzyme is active with cobalt, zinc, manganese or divalent iron ions. Most likely, methionine aminopeptidases function as mononuclear Fe(2+)-metalloproteases under physiological conditions, and the catalytically relevant metal-binding site has been assigned to the histidine-containing high-affinity site.</text>
</comment>
<dbReference type="NCBIfam" id="TIGR00500">
    <property type="entry name" value="met_pdase_I"/>
    <property type="match status" value="1"/>
</dbReference>
<dbReference type="PROSITE" id="PS00680">
    <property type="entry name" value="MAP_1"/>
    <property type="match status" value="1"/>
</dbReference>
<evidence type="ECO:0000313" key="9">
    <source>
        <dbReference type="EMBL" id="SJZ87294.1"/>
    </source>
</evidence>
<feature type="binding site" evidence="6">
    <location>
        <position position="105"/>
    </location>
    <ligand>
        <name>a divalent metal cation</name>
        <dbReference type="ChEBI" id="CHEBI:60240"/>
        <label>2</label>
        <note>catalytic</note>
    </ligand>
</feature>
<name>A0A1T4P711_9BACT</name>
<feature type="binding site" evidence="6">
    <location>
        <position position="232"/>
    </location>
    <ligand>
        <name>a divalent metal cation</name>
        <dbReference type="ChEBI" id="CHEBI:60240"/>
        <label>2</label>
        <note>catalytic</note>
    </ligand>
</feature>
<dbReference type="STRING" id="115783.SAMN02745119_01861"/>
<dbReference type="GO" id="GO:0004239">
    <property type="term" value="F:initiator methionyl aminopeptidase activity"/>
    <property type="evidence" value="ECO:0007669"/>
    <property type="project" value="UniProtKB-UniRule"/>
</dbReference>
<comment type="subunit">
    <text evidence="6">Monomer.</text>
</comment>
<feature type="binding site" evidence="6">
    <location>
        <position position="201"/>
    </location>
    <ligand>
        <name>a divalent metal cation</name>
        <dbReference type="ChEBI" id="CHEBI:60240"/>
        <label>2</label>
        <note>catalytic</note>
    </ligand>
</feature>
<keyword evidence="2 6" id="KW-0031">Aminopeptidase</keyword>
<evidence type="ECO:0000256" key="3">
    <source>
        <dbReference type="ARBA" id="ARBA00022670"/>
    </source>
</evidence>
<dbReference type="InterPro" id="IPR000994">
    <property type="entry name" value="Pept_M24"/>
</dbReference>
<dbReference type="GO" id="GO:0070006">
    <property type="term" value="F:metalloaminopeptidase activity"/>
    <property type="evidence" value="ECO:0007669"/>
    <property type="project" value="UniProtKB-UniRule"/>
</dbReference>
<dbReference type="SUPFAM" id="SSF55920">
    <property type="entry name" value="Creatinase/aminopeptidase"/>
    <property type="match status" value="1"/>
</dbReference>
<dbReference type="RefSeq" id="WP_078790151.1">
    <property type="nucleotide sequence ID" value="NZ_FUWR01000009.1"/>
</dbReference>
<evidence type="ECO:0000256" key="6">
    <source>
        <dbReference type="HAMAP-Rule" id="MF_01974"/>
    </source>
</evidence>
<dbReference type="Proteomes" id="UP000190102">
    <property type="component" value="Unassembled WGS sequence"/>
</dbReference>
<dbReference type="GO" id="GO:0046872">
    <property type="term" value="F:metal ion binding"/>
    <property type="evidence" value="ECO:0007669"/>
    <property type="project" value="UniProtKB-UniRule"/>
</dbReference>
<feature type="binding site" evidence="6">
    <location>
        <position position="94"/>
    </location>
    <ligand>
        <name>a divalent metal cation</name>
        <dbReference type="ChEBI" id="CHEBI:60240"/>
        <label>1</label>
    </ligand>
</feature>
<dbReference type="CDD" id="cd01086">
    <property type="entry name" value="MetAP1"/>
    <property type="match status" value="1"/>
</dbReference>